<evidence type="ECO:0000313" key="1">
    <source>
        <dbReference type="EMBL" id="SFJ02743.1"/>
    </source>
</evidence>
<dbReference type="PROSITE" id="PS51257">
    <property type="entry name" value="PROKAR_LIPOPROTEIN"/>
    <property type="match status" value="1"/>
</dbReference>
<dbReference type="AlphaFoldDB" id="A0A1I3N0F3"/>
<gene>
    <name evidence="1" type="ORF">SAMN05421638_1906</name>
</gene>
<protein>
    <recommendedName>
        <fullName evidence="3">Lipoprotein</fullName>
    </recommendedName>
</protein>
<evidence type="ECO:0000313" key="2">
    <source>
        <dbReference type="Proteomes" id="UP000242560"/>
    </source>
</evidence>
<dbReference type="EMBL" id="FORQ01000003">
    <property type="protein sequence ID" value="SFJ02743.1"/>
    <property type="molecule type" value="Genomic_DNA"/>
</dbReference>
<keyword evidence="2" id="KW-1185">Reference proteome</keyword>
<dbReference type="Proteomes" id="UP000242560">
    <property type="component" value="Unassembled WGS sequence"/>
</dbReference>
<sequence>MKYFLAAIWALFFISCTQKETVEDPLITAEHRRIESLNVIRTKINDSIALKNSKNKFHNLAGKHQLSFSNDENLPFYGGIFFKANGGDKYEVEGSAKSGKNSLKIEGKIRRVSERHLNFEGEITQNINGEIYKRTGKTTFFDEKKGNFWRLQNKINGEGFVDYIDIHF</sequence>
<evidence type="ECO:0008006" key="3">
    <source>
        <dbReference type="Google" id="ProtNLM"/>
    </source>
</evidence>
<dbReference type="RefSeq" id="WP_089820095.1">
    <property type="nucleotide sequence ID" value="NZ_FORQ01000003.1"/>
</dbReference>
<reference evidence="2" key="1">
    <citation type="submission" date="2016-10" db="EMBL/GenBank/DDBJ databases">
        <authorList>
            <person name="Varghese N."/>
            <person name="Submissions S."/>
        </authorList>
    </citation>
    <scope>NUCLEOTIDE SEQUENCE [LARGE SCALE GENOMIC DNA]</scope>
    <source>
        <strain evidence="2">DSM 22251</strain>
    </source>
</reference>
<name>A0A1I3N0F3_9FLAO</name>
<accession>A0A1I3N0F3</accession>
<proteinExistence type="predicted"/>
<organism evidence="1 2">
    <name type="scientific">Kaistella treverensis</name>
    <dbReference type="NCBI Taxonomy" id="631455"/>
    <lineage>
        <taxon>Bacteria</taxon>
        <taxon>Pseudomonadati</taxon>
        <taxon>Bacteroidota</taxon>
        <taxon>Flavobacteriia</taxon>
        <taxon>Flavobacteriales</taxon>
        <taxon>Weeksellaceae</taxon>
        <taxon>Chryseobacterium group</taxon>
        <taxon>Kaistella</taxon>
    </lineage>
</organism>